<dbReference type="PROSITE" id="PS50890">
    <property type="entry name" value="PUA"/>
    <property type="match status" value="1"/>
</dbReference>
<dbReference type="InterPro" id="IPR036855">
    <property type="entry name" value="Znf_CCCH_sf"/>
</dbReference>
<dbReference type="PROSITE" id="PS50103">
    <property type="entry name" value="ZF_C3H1"/>
    <property type="match status" value="2"/>
</dbReference>
<evidence type="ECO:0000256" key="5">
    <source>
        <dbReference type="PROSITE-ProRule" id="PRU00723"/>
    </source>
</evidence>
<evidence type="ECO:0000256" key="3">
    <source>
        <dbReference type="ARBA" id="ARBA00022833"/>
    </source>
</evidence>
<evidence type="ECO:0000313" key="8">
    <source>
        <dbReference type="Proteomes" id="UP000237347"/>
    </source>
</evidence>
<dbReference type="PANTHER" id="PTHR12506">
    <property type="entry name" value="PROTEIN PHOSPHATASE RELATED"/>
    <property type="match status" value="1"/>
</dbReference>
<feature type="zinc finger region" description="C3H1-type" evidence="5">
    <location>
        <begin position="126"/>
        <end position="154"/>
    </location>
</feature>
<evidence type="ECO:0000313" key="7">
    <source>
        <dbReference type="EMBL" id="KAK7850242.1"/>
    </source>
</evidence>
<dbReference type="PANTHER" id="PTHR12506:SF18">
    <property type="entry name" value="ZINC FINGER CCCH DOMAIN-CONTAINING PROTEIN 33-RELATED"/>
    <property type="match status" value="1"/>
</dbReference>
<name>A0AAW0LH73_QUESU</name>
<dbReference type="Proteomes" id="UP000237347">
    <property type="component" value="Unassembled WGS sequence"/>
</dbReference>
<dbReference type="SUPFAM" id="SSF90229">
    <property type="entry name" value="CCCH zinc finger"/>
    <property type="match status" value="2"/>
</dbReference>
<dbReference type="EMBL" id="PKMF04000103">
    <property type="protein sequence ID" value="KAK7850242.1"/>
    <property type="molecule type" value="Genomic_DNA"/>
</dbReference>
<proteinExistence type="predicted"/>
<dbReference type="InterPro" id="IPR050974">
    <property type="entry name" value="Plant_ZF_CCCH"/>
</dbReference>
<evidence type="ECO:0000256" key="4">
    <source>
        <dbReference type="ARBA" id="ARBA00023125"/>
    </source>
</evidence>
<dbReference type="GO" id="GO:0008270">
    <property type="term" value="F:zinc ion binding"/>
    <property type="evidence" value="ECO:0007669"/>
    <property type="project" value="UniProtKB-KW"/>
</dbReference>
<dbReference type="InterPro" id="IPR000571">
    <property type="entry name" value="Znf_CCCH"/>
</dbReference>
<protein>
    <submittedName>
        <fullName evidence="7">Zinc finger ccch domain-containing protein zfn-like</fullName>
    </submittedName>
</protein>
<reference evidence="7 8" key="1">
    <citation type="journal article" date="2018" name="Sci. Data">
        <title>The draft genome sequence of cork oak.</title>
        <authorList>
            <person name="Ramos A.M."/>
            <person name="Usie A."/>
            <person name="Barbosa P."/>
            <person name="Barros P.M."/>
            <person name="Capote T."/>
            <person name="Chaves I."/>
            <person name="Simoes F."/>
            <person name="Abreu I."/>
            <person name="Carrasquinho I."/>
            <person name="Faro C."/>
            <person name="Guimaraes J.B."/>
            <person name="Mendonca D."/>
            <person name="Nobrega F."/>
            <person name="Rodrigues L."/>
            <person name="Saibo N.J.M."/>
            <person name="Varela M.C."/>
            <person name="Egas C."/>
            <person name="Matos J."/>
            <person name="Miguel C.M."/>
            <person name="Oliveira M.M."/>
            <person name="Ricardo C.P."/>
            <person name="Goncalves S."/>
        </authorList>
    </citation>
    <scope>NUCLEOTIDE SEQUENCE [LARGE SCALE GENOMIC DNA]</scope>
    <source>
        <strain evidence="8">cv. HL8</strain>
    </source>
</reference>
<sequence length="225" mass="25742">METGDCKNVLPVRLIPASDYVLNPTDRFPQRPDRPECLYYMRTGYCNFIILERYQFLLQTVSNPTDLPLQRENVYPERPDEAECTYYIRTGLCMFGAYCWFHHPRERLIPASETASSEKHDDPDEPKRLALCIFYSRYGFCKFSPRCKFDHLIDISKYLSLSSSGTAALSLSSEELDDAGKGRAIFTSFGVKKELSVNSFLIAGDVPSSCQIWELVMVALNFPIL</sequence>
<dbReference type="Gene3D" id="4.10.1000.10">
    <property type="entry name" value="Zinc finger, CCCH-type"/>
    <property type="match status" value="1"/>
</dbReference>
<evidence type="ECO:0000256" key="1">
    <source>
        <dbReference type="ARBA" id="ARBA00022723"/>
    </source>
</evidence>
<dbReference type="AlphaFoldDB" id="A0AAW0LH73"/>
<dbReference type="GO" id="GO:0003677">
    <property type="term" value="F:DNA binding"/>
    <property type="evidence" value="ECO:0007669"/>
    <property type="project" value="UniProtKB-KW"/>
</dbReference>
<keyword evidence="2 5" id="KW-0863">Zinc-finger</keyword>
<gene>
    <name evidence="7" type="primary">ZFNL_5</name>
    <name evidence="7" type="ORF">CFP56_001310</name>
</gene>
<evidence type="ECO:0000256" key="2">
    <source>
        <dbReference type="ARBA" id="ARBA00022771"/>
    </source>
</evidence>
<comment type="caution">
    <text evidence="7">The sequence shown here is derived from an EMBL/GenBank/DDBJ whole genome shotgun (WGS) entry which is preliminary data.</text>
</comment>
<dbReference type="Pfam" id="PF00642">
    <property type="entry name" value="zf-CCCH"/>
    <property type="match status" value="2"/>
</dbReference>
<keyword evidence="8" id="KW-1185">Reference proteome</keyword>
<organism evidence="7 8">
    <name type="scientific">Quercus suber</name>
    <name type="common">Cork oak</name>
    <dbReference type="NCBI Taxonomy" id="58331"/>
    <lineage>
        <taxon>Eukaryota</taxon>
        <taxon>Viridiplantae</taxon>
        <taxon>Streptophyta</taxon>
        <taxon>Embryophyta</taxon>
        <taxon>Tracheophyta</taxon>
        <taxon>Spermatophyta</taxon>
        <taxon>Magnoliopsida</taxon>
        <taxon>eudicotyledons</taxon>
        <taxon>Gunneridae</taxon>
        <taxon>Pentapetalae</taxon>
        <taxon>rosids</taxon>
        <taxon>fabids</taxon>
        <taxon>Fagales</taxon>
        <taxon>Fagaceae</taxon>
        <taxon>Quercus</taxon>
    </lineage>
</organism>
<evidence type="ECO:0000259" key="6">
    <source>
        <dbReference type="PROSITE" id="PS50103"/>
    </source>
</evidence>
<dbReference type="GO" id="GO:0003729">
    <property type="term" value="F:mRNA binding"/>
    <property type="evidence" value="ECO:0007669"/>
    <property type="project" value="UniProtKB-ARBA"/>
</dbReference>
<keyword evidence="3 5" id="KW-0862">Zinc</keyword>
<keyword evidence="4" id="KW-0238">DNA-binding</keyword>
<feature type="domain" description="C3H1-type" evidence="6">
    <location>
        <begin position="78"/>
        <end position="106"/>
    </location>
</feature>
<feature type="domain" description="C3H1-type" evidence="6">
    <location>
        <begin position="126"/>
        <end position="154"/>
    </location>
</feature>
<dbReference type="SMART" id="SM00356">
    <property type="entry name" value="ZnF_C3H1"/>
    <property type="match status" value="2"/>
</dbReference>
<accession>A0AAW0LH73</accession>
<feature type="zinc finger region" description="C3H1-type" evidence="5">
    <location>
        <begin position="78"/>
        <end position="106"/>
    </location>
</feature>
<keyword evidence="1 5" id="KW-0479">Metal-binding</keyword>